<dbReference type="InterPro" id="IPR024253">
    <property type="entry name" value="Phosducin_thioredoxin-like_dom"/>
</dbReference>
<gene>
    <name evidence="4" type="ORF">INT48_006368</name>
</gene>
<dbReference type="AlphaFoldDB" id="A0A8H7VTQ1"/>
<feature type="region of interest" description="Disordered" evidence="2">
    <location>
        <begin position="1"/>
        <end position="63"/>
    </location>
</feature>
<evidence type="ECO:0000256" key="1">
    <source>
        <dbReference type="ARBA" id="ARBA00009686"/>
    </source>
</evidence>
<name>A0A8H7VTQ1_9FUNG</name>
<comment type="similarity">
    <text evidence="1">Belongs to the phosducin family.</text>
</comment>
<protein>
    <recommendedName>
        <fullName evidence="3">Phosducin domain-containing protein</fullName>
    </recommendedName>
</protein>
<evidence type="ECO:0000313" key="5">
    <source>
        <dbReference type="Proteomes" id="UP000613177"/>
    </source>
</evidence>
<sequence length="261" mass="30260">MEDALWAQLQNTGLEEHDDKDRIEQETDEEETDEQTNEEEEQFSFPHEERVDGPQTGPKGVKADRDFHELNKLIANKKAINEYNARMISKAPMTTTYLDDEREELLVLQHDELKYVREQRLKQLKRERDQKVFGTVTTIGIDEYAEVIDEEESKGIPVIVHLFDEQLEKCRVLDQYLTSLSNKYALAKFVRISAVELDFDLVESPAILGYKNGILIANLVRMIDLVGARFDIEEIEDLLLRNGALSEKDLYDLPTSYNEAY</sequence>
<feature type="compositionally biased region" description="Acidic residues" evidence="2">
    <location>
        <begin position="26"/>
        <end position="42"/>
    </location>
</feature>
<feature type="domain" description="Phosducin" evidence="3">
    <location>
        <begin position="113"/>
        <end position="255"/>
    </location>
</feature>
<organism evidence="4 5">
    <name type="scientific">Thamnidium elegans</name>
    <dbReference type="NCBI Taxonomy" id="101142"/>
    <lineage>
        <taxon>Eukaryota</taxon>
        <taxon>Fungi</taxon>
        <taxon>Fungi incertae sedis</taxon>
        <taxon>Mucoromycota</taxon>
        <taxon>Mucoromycotina</taxon>
        <taxon>Mucoromycetes</taxon>
        <taxon>Mucorales</taxon>
        <taxon>Mucorineae</taxon>
        <taxon>Mucoraceae</taxon>
        <taxon>Thamnidium</taxon>
    </lineage>
</organism>
<dbReference type="EMBL" id="JAEPRE010000171">
    <property type="protein sequence ID" value="KAG2231037.1"/>
    <property type="molecule type" value="Genomic_DNA"/>
</dbReference>
<dbReference type="SUPFAM" id="SSF52833">
    <property type="entry name" value="Thioredoxin-like"/>
    <property type="match status" value="1"/>
</dbReference>
<keyword evidence="5" id="KW-1185">Reference proteome</keyword>
<reference evidence="4" key="1">
    <citation type="submission" date="2021-01" db="EMBL/GenBank/DDBJ databases">
        <title>Metabolic potential, ecology and presence of endohyphal bacteria is reflected in genomic diversity of Mucoromycotina.</title>
        <authorList>
            <person name="Muszewska A."/>
            <person name="Okrasinska A."/>
            <person name="Steczkiewicz K."/>
            <person name="Drgas O."/>
            <person name="Orlowska M."/>
            <person name="Perlinska-Lenart U."/>
            <person name="Aleksandrzak-Piekarczyk T."/>
            <person name="Szatraj K."/>
            <person name="Zielenkiewicz U."/>
            <person name="Pilsyk S."/>
            <person name="Malc E."/>
            <person name="Mieczkowski P."/>
            <person name="Kruszewska J.S."/>
            <person name="Biernat P."/>
            <person name="Pawlowska J."/>
        </authorList>
    </citation>
    <scope>NUCLEOTIDE SEQUENCE</scope>
    <source>
        <strain evidence="4">WA0000018081</strain>
    </source>
</reference>
<dbReference type="PANTHER" id="PTHR46052:SF1">
    <property type="entry name" value="PHOSDUCIN-LIKE PROTEIN"/>
    <property type="match status" value="1"/>
</dbReference>
<feature type="compositionally biased region" description="Basic and acidic residues" evidence="2">
    <location>
        <begin position="14"/>
        <end position="25"/>
    </location>
</feature>
<proteinExistence type="inferred from homology"/>
<dbReference type="Gene3D" id="3.40.30.10">
    <property type="entry name" value="Glutaredoxin"/>
    <property type="match status" value="1"/>
</dbReference>
<comment type="caution">
    <text evidence="4">The sequence shown here is derived from an EMBL/GenBank/DDBJ whole genome shotgun (WGS) entry which is preliminary data.</text>
</comment>
<evidence type="ECO:0000313" key="4">
    <source>
        <dbReference type="EMBL" id="KAG2231037.1"/>
    </source>
</evidence>
<dbReference type="Proteomes" id="UP000613177">
    <property type="component" value="Unassembled WGS sequence"/>
</dbReference>
<dbReference type="Pfam" id="PF02114">
    <property type="entry name" value="Phosducin"/>
    <property type="match status" value="1"/>
</dbReference>
<evidence type="ECO:0000256" key="2">
    <source>
        <dbReference type="SAM" id="MobiDB-lite"/>
    </source>
</evidence>
<dbReference type="InterPro" id="IPR051499">
    <property type="entry name" value="Phosducin-like_reg"/>
</dbReference>
<dbReference type="PANTHER" id="PTHR46052">
    <property type="entry name" value="PHOSDUCIN-LIKE PROTEIN"/>
    <property type="match status" value="1"/>
</dbReference>
<accession>A0A8H7VTQ1</accession>
<dbReference type="InterPro" id="IPR036249">
    <property type="entry name" value="Thioredoxin-like_sf"/>
</dbReference>
<evidence type="ECO:0000259" key="3">
    <source>
        <dbReference type="Pfam" id="PF02114"/>
    </source>
</evidence>